<evidence type="ECO:0000313" key="1">
    <source>
        <dbReference type="EMBL" id="ACZ00426.1"/>
    </source>
</evidence>
<name>D1A8B1_THECD</name>
<dbReference type="STRING" id="471852.Tcur_4910"/>
<evidence type="ECO:0000313" key="2">
    <source>
        <dbReference type="Proteomes" id="UP000001918"/>
    </source>
</evidence>
<accession>D1A8B1</accession>
<proteinExistence type="predicted"/>
<keyword evidence="2" id="KW-1185">Reference proteome</keyword>
<dbReference type="OrthoDB" id="3468245at2"/>
<dbReference type="EMBL" id="CP001738">
    <property type="protein sequence ID" value="ACZ00426.1"/>
    <property type="molecule type" value="Genomic_DNA"/>
</dbReference>
<dbReference type="AlphaFoldDB" id="D1A8B1"/>
<dbReference type="RefSeq" id="WP_012855207.1">
    <property type="nucleotide sequence ID" value="NC_013510.1"/>
</dbReference>
<protein>
    <submittedName>
        <fullName evidence="1">Uncharacterized protein</fullName>
    </submittedName>
</protein>
<dbReference type="Proteomes" id="UP000001918">
    <property type="component" value="Chromosome"/>
</dbReference>
<gene>
    <name evidence="1" type="ordered locus">Tcur_4910</name>
</gene>
<sequence length="214" mass="23259">MSAVHVLPVLNVEQVSPHLDYRISDEHGNVVAQVDQTAGPRPGWWKRNVFGMVDHSSAVTLDARSADGAPIFRLCRDASESKEGQNFCRLLAASGQPLGRLEKQQDEYLGFSAGLLNTPTTTFVAKYRLYGADGSLVGEAVSEPIEMRIRQGGDAVSATGDHYVISDASGQEAARLEGTTLGSPDKRFTLRFQPRLPTDLRIFALATPFAMKLV</sequence>
<dbReference type="HOGENOM" id="CLU_1288372_0_0_11"/>
<organism evidence="1 2">
    <name type="scientific">Thermomonospora curvata (strain ATCC 19995 / DSM 43183 / JCM 3096 / KCTC 9072 / NBRC 15933 / NCIMB 10081 / Henssen B9)</name>
    <dbReference type="NCBI Taxonomy" id="471852"/>
    <lineage>
        <taxon>Bacteria</taxon>
        <taxon>Bacillati</taxon>
        <taxon>Actinomycetota</taxon>
        <taxon>Actinomycetes</taxon>
        <taxon>Streptosporangiales</taxon>
        <taxon>Thermomonosporaceae</taxon>
        <taxon>Thermomonospora</taxon>
    </lineage>
</organism>
<dbReference type="KEGG" id="tcu:Tcur_4910"/>
<reference evidence="1 2" key="1">
    <citation type="journal article" date="2011" name="Stand. Genomic Sci.">
        <title>Complete genome sequence of Thermomonospora curvata type strain (B9).</title>
        <authorList>
            <person name="Chertkov O."/>
            <person name="Sikorski J."/>
            <person name="Nolan M."/>
            <person name="Lapidus A."/>
            <person name="Lucas S."/>
            <person name="Del Rio T.G."/>
            <person name="Tice H."/>
            <person name="Cheng J.F."/>
            <person name="Goodwin L."/>
            <person name="Pitluck S."/>
            <person name="Liolios K."/>
            <person name="Ivanova N."/>
            <person name="Mavromatis K."/>
            <person name="Mikhailova N."/>
            <person name="Ovchinnikova G."/>
            <person name="Pati A."/>
            <person name="Chen A."/>
            <person name="Palaniappan K."/>
            <person name="Djao O.D."/>
            <person name="Land M."/>
            <person name="Hauser L."/>
            <person name="Chang Y.J."/>
            <person name="Jeffries C.D."/>
            <person name="Brettin T."/>
            <person name="Han C."/>
            <person name="Detter J.C."/>
            <person name="Rohde M."/>
            <person name="Goker M."/>
            <person name="Woyke T."/>
            <person name="Bristow J."/>
            <person name="Eisen J.A."/>
            <person name="Markowitz V."/>
            <person name="Hugenholtz P."/>
            <person name="Klenk H.P."/>
            <person name="Kyrpides N.C."/>
        </authorList>
    </citation>
    <scope>NUCLEOTIDE SEQUENCE [LARGE SCALE GENOMIC DNA]</scope>
    <source>
        <strain evidence="2">ATCC 19995 / DSM 43183 / JCM 3096 / KCTC 9072 / NBRC 15933 / NCIMB 10081 / Henssen B9</strain>
    </source>
</reference>